<name>A0A7M3MAM2_9BACT</name>
<gene>
    <name evidence="4" type="ORF">DPQ33_18150</name>
</gene>
<dbReference type="RefSeq" id="WP_144304633.1">
    <property type="nucleotide sequence ID" value="NZ_QMIE01000033.1"/>
</dbReference>
<dbReference type="EMBL" id="QMIE01000033">
    <property type="protein sequence ID" value="TVM13803.1"/>
    <property type="molecule type" value="Genomic_DNA"/>
</dbReference>
<dbReference type="GO" id="GO:0051536">
    <property type="term" value="F:iron-sulfur cluster binding"/>
    <property type="evidence" value="ECO:0007669"/>
    <property type="project" value="UniProtKB-KW"/>
</dbReference>
<dbReference type="SFLD" id="SFLDG01084">
    <property type="entry name" value="Uncharacterised_Radical_SAM_Su"/>
    <property type="match status" value="1"/>
</dbReference>
<dbReference type="OrthoDB" id="9785699at2"/>
<keyword evidence="4" id="KW-0456">Lyase</keyword>
<dbReference type="InterPro" id="IPR007197">
    <property type="entry name" value="rSAM"/>
</dbReference>
<evidence type="ECO:0000256" key="2">
    <source>
        <dbReference type="ARBA" id="ARBA00023004"/>
    </source>
</evidence>
<sequence>MTKIFEHIRKVGIKASPEFQKKRLATHGLNVGLLCDHGCKYCSTVAVLGRNPAFRATTGMTAAEAFDAQVALIDPETPTRAAKHAVKLKPEDTVMLATMTDPYSPVSQKYGLGTKCAKAVLSNSQASLRILTKNAAVADDFELFANHKDRVMVGLSVTGPVEKEHLVSLLEPNASSISDRLEAYRQAKQMGLRTYGMLCPLLPGVASSALSIREMMEKILDFEPEDIWLEPVNQRGGGLIKCKDELLAAGYRDEGYLLEEIRDREIHHLYVEELVDTATGVARELGCLEKLKILVYGNAKDFCCDDAAVIWL</sequence>
<evidence type="ECO:0000256" key="3">
    <source>
        <dbReference type="ARBA" id="ARBA00023014"/>
    </source>
</evidence>
<comment type="caution">
    <text evidence="4">The sequence shown here is derived from an EMBL/GenBank/DDBJ whole genome shotgun (WGS) entry which is preliminary data.</text>
</comment>
<dbReference type="AlphaFoldDB" id="A0A7M3MAM2"/>
<accession>A0A7M3MAM2</accession>
<keyword evidence="1" id="KW-0479">Metal-binding</keyword>
<proteinExistence type="predicted"/>
<protein>
    <submittedName>
        <fullName evidence="4">DNA photolyase</fullName>
    </submittedName>
</protein>
<keyword evidence="3" id="KW-0411">Iron-sulfur</keyword>
<organism evidence="4 5">
    <name type="scientific">Oceanidesulfovibrio indonesiensis</name>
    <dbReference type="NCBI Taxonomy" id="54767"/>
    <lineage>
        <taxon>Bacteria</taxon>
        <taxon>Pseudomonadati</taxon>
        <taxon>Thermodesulfobacteriota</taxon>
        <taxon>Desulfovibrionia</taxon>
        <taxon>Desulfovibrionales</taxon>
        <taxon>Desulfovibrionaceae</taxon>
        <taxon>Oceanidesulfovibrio</taxon>
    </lineage>
</organism>
<evidence type="ECO:0000313" key="4">
    <source>
        <dbReference type="EMBL" id="TVM13803.1"/>
    </source>
</evidence>
<dbReference type="PANTHER" id="PTHR43432:SF6">
    <property type="entry name" value="RADICAL SAM CORE DOMAIN-CONTAINING PROTEIN"/>
    <property type="match status" value="1"/>
</dbReference>
<reference evidence="4 5" key="1">
    <citation type="submission" date="2018-06" db="EMBL/GenBank/DDBJ databases">
        <title>Complete genome of Desulfovibrio indonesiensis P37SLT.</title>
        <authorList>
            <person name="Crispim J.S."/>
            <person name="Vidigal P.M.P."/>
            <person name="Silva L.C.F."/>
            <person name="Laguardia C.N."/>
            <person name="Araujo L.C."/>
            <person name="Dias R.S."/>
            <person name="Sousa M.P."/>
            <person name="Paula S.O."/>
            <person name="Silva C."/>
        </authorList>
    </citation>
    <scope>NUCLEOTIDE SEQUENCE [LARGE SCALE GENOMIC DNA]</scope>
    <source>
        <strain evidence="4 5">P37SLT</strain>
    </source>
</reference>
<evidence type="ECO:0000256" key="1">
    <source>
        <dbReference type="ARBA" id="ARBA00022723"/>
    </source>
</evidence>
<dbReference type="InterPro" id="IPR040086">
    <property type="entry name" value="MJ0683-like"/>
</dbReference>
<dbReference type="GO" id="GO:0046872">
    <property type="term" value="F:metal ion binding"/>
    <property type="evidence" value="ECO:0007669"/>
    <property type="project" value="UniProtKB-KW"/>
</dbReference>
<dbReference type="SFLD" id="SFLDS00029">
    <property type="entry name" value="Radical_SAM"/>
    <property type="match status" value="1"/>
</dbReference>
<dbReference type="PANTHER" id="PTHR43432">
    <property type="entry name" value="SLR0285 PROTEIN"/>
    <property type="match status" value="1"/>
</dbReference>
<dbReference type="Gene3D" id="3.80.30.30">
    <property type="match status" value="1"/>
</dbReference>
<dbReference type="Proteomes" id="UP000448292">
    <property type="component" value="Unassembled WGS sequence"/>
</dbReference>
<evidence type="ECO:0000313" key="5">
    <source>
        <dbReference type="Proteomes" id="UP000448292"/>
    </source>
</evidence>
<dbReference type="GO" id="GO:0016829">
    <property type="term" value="F:lyase activity"/>
    <property type="evidence" value="ECO:0007669"/>
    <property type="project" value="UniProtKB-KW"/>
</dbReference>
<keyword evidence="2" id="KW-0408">Iron</keyword>
<keyword evidence="5" id="KW-1185">Reference proteome</keyword>